<keyword evidence="2" id="KW-1185">Reference proteome</keyword>
<evidence type="ECO:0000313" key="1">
    <source>
        <dbReference type="EMBL" id="CAH3151094.1"/>
    </source>
</evidence>
<reference evidence="1 2" key="1">
    <citation type="submission" date="2022-05" db="EMBL/GenBank/DDBJ databases">
        <authorList>
            <consortium name="Genoscope - CEA"/>
            <person name="William W."/>
        </authorList>
    </citation>
    <scope>NUCLEOTIDE SEQUENCE [LARGE SCALE GENOMIC DNA]</scope>
</reference>
<dbReference type="EMBL" id="CALNXJ010000048">
    <property type="protein sequence ID" value="CAH3151094.1"/>
    <property type="molecule type" value="Genomic_DNA"/>
</dbReference>
<sequence length="249" mass="27759">MTKQLVSSITTINSSMDHSFTEMKETLGHLAYDQNLSGSSNANNVNDQLTLTNNANQTDPESFKEENSTLAGIASNLKLGQKKAPAVNAQLAGILKEVMRVKLDDDVLTETKNRYTRPVNCEYLEPTQVNHLLWDKLKHDTRSSDLKLQLIQANLLKEIIPIVLVVEQLVKVQDKISEELLDIPSLIRTATDSVALLGAENFGLNMKIRDNIKPELNADYKHLCSPTVPFTDFLFGDNPDLSKQLKDLA</sequence>
<dbReference type="Proteomes" id="UP001159428">
    <property type="component" value="Unassembled WGS sequence"/>
</dbReference>
<dbReference type="PANTHER" id="PTHR34239:SF2">
    <property type="entry name" value="TRANSPOSABLE ELEMENT P TRANSPOSASE_THAP9 CONSERVED DOMAIN-CONTAINING PROTEIN"/>
    <property type="match status" value="1"/>
</dbReference>
<accession>A0AAU9XLH9</accession>
<comment type="caution">
    <text evidence="1">The sequence shown here is derived from an EMBL/GenBank/DDBJ whole genome shotgun (WGS) entry which is preliminary data.</text>
</comment>
<gene>
    <name evidence="1" type="ORF">PMEA_00025106</name>
</gene>
<dbReference type="PANTHER" id="PTHR34239">
    <property type="entry name" value="APPLE DOMAIN-CONTAINING PROTEIN"/>
    <property type="match status" value="1"/>
</dbReference>
<name>A0AAU9XLH9_9CNID</name>
<dbReference type="AlphaFoldDB" id="A0AAU9XLH9"/>
<protein>
    <submittedName>
        <fullName evidence="1">Uncharacterized protein</fullName>
    </submittedName>
</protein>
<evidence type="ECO:0000313" key="2">
    <source>
        <dbReference type="Proteomes" id="UP001159428"/>
    </source>
</evidence>
<proteinExistence type="predicted"/>
<feature type="non-terminal residue" evidence="1">
    <location>
        <position position="249"/>
    </location>
</feature>
<organism evidence="1 2">
    <name type="scientific">Pocillopora meandrina</name>
    <dbReference type="NCBI Taxonomy" id="46732"/>
    <lineage>
        <taxon>Eukaryota</taxon>
        <taxon>Metazoa</taxon>
        <taxon>Cnidaria</taxon>
        <taxon>Anthozoa</taxon>
        <taxon>Hexacorallia</taxon>
        <taxon>Scleractinia</taxon>
        <taxon>Astrocoeniina</taxon>
        <taxon>Pocilloporidae</taxon>
        <taxon>Pocillopora</taxon>
    </lineage>
</organism>